<dbReference type="PROSITE" id="PS00061">
    <property type="entry name" value="ADH_SHORT"/>
    <property type="match status" value="1"/>
</dbReference>
<dbReference type="Proteomes" id="UP000331127">
    <property type="component" value="Unassembled WGS sequence"/>
</dbReference>
<dbReference type="Pfam" id="PF13561">
    <property type="entry name" value="adh_short_C2"/>
    <property type="match status" value="1"/>
</dbReference>
<evidence type="ECO:0000313" key="3">
    <source>
        <dbReference type="EMBL" id="GES09457.1"/>
    </source>
</evidence>
<dbReference type="Gene3D" id="3.40.50.720">
    <property type="entry name" value="NAD(P)-binding Rossmann-like Domain"/>
    <property type="match status" value="1"/>
</dbReference>
<dbReference type="InterPro" id="IPR036291">
    <property type="entry name" value="NAD(P)-bd_dom_sf"/>
</dbReference>
<dbReference type="GO" id="GO:0016491">
    <property type="term" value="F:oxidoreductase activity"/>
    <property type="evidence" value="ECO:0007669"/>
    <property type="project" value="UniProtKB-KW"/>
</dbReference>
<dbReference type="PRINTS" id="PR00081">
    <property type="entry name" value="GDHRDH"/>
</dbReference>
<gene>
    <name evidence="3" type="ORF">Amac_030530</name>
</gene>
<dbReference type="CDD" id="cd05233">
    <property type="entry name" value="SDR_c"/>
    <property type="match status" value="1"/>
</dbReference>
<comment type="similarity">
    <text evidence="1">Belongs to the short-chain dehydrogenases/reductases (SDR) family.</text>
</comment>
<organism evidence="3 4">
    <name type="scientific">Acrocarpospora macrocephala</name>
    <dbReference type="NCBI Taxonomy" id="150177"/>
    <lineage>
        <taxon>Bacteria</taxon>
        <taxon>Bacillati</taxon>
        <taxon>Actinomycetota</taxon>
        <taxon>Actinomycetes</taxon>
        <taxon>Streptosporangiales</taxon>
        <taxon>Streptosporangiaceae</taxon>
        <taxon>Acrocarpospora</taxon>
    </lineage>
</organism>
<dbReference type="OrthoDB" id="9803333at2"/>
<dbReference type="PANTHER" id="PTHR24321:SF14">
    <property type="entry name" value="SHORT-CHAIN TYPE DEHYDROGENASE_REDUCTASE BLR2146-RELATED"/>
    <property type="match status" value="1"/>
</dbReference>
<keyword evidence="4" id="KW-1185">Reference proteome</keyword>
<evidence type="ECO:0000256" key="2">
    <source>
        <dbReference type="ARBA" id="ARBA00023002"/>
    </source>
</evidence>
<name>A0A5M3WJV1_9ACTN</name>
<evidence type="ECO:0000256" key="1">
    <source>
        <dbReference type="ARBA" id="ARBA00006484"/>
    </source>
</evidence>
<dbReference type="PRINTS" id="PR00080">
    <property type="entry name" value="SDRFAMILY"/>
</dbReference>
<dbReference type="AlphaFoldDB" id="A0A5M3WJV1"/>
<dbReference type="FunFam" id="3.40.50.720:FF:000084">
    <property type="entry name" value="Short-chain dehydrogenase reductase"/>
    <property type="match status" value="1"/>
</dbReference>
<dbReference type="SUPFAM" id="SSF51735">
    <property type="entry name" value="NAD(P)-binding Rossmann-fold domains"/>
    <property type="match status" value="1"/>
</dbReference>
<dbReference type="InterPro" id="IPR020904">
    <property type="entry name" value="Sc_DH/Rdtase_CS"/>
</dbReference>
<dbReference type="InterPro" id="IPR002347">
    <property type="entry name" value="SDR_fam"/>
</dbReference>
<dbReference type="PANTHER" id="PTHR24321">
    <property type="entry name" value="DEHYDROGENASES, SHORT CHAIN"/>
    <property type="match status" value="1"/>
</dbReference>
<sequence length="285" mass="29389">MSSESVVVVVGAAAMGSIGHTVAVRSARDGADVVLADTARPAWTLPEIESDAGWEGLPSVAREIERLGRRALPVACDVTRTGEVAALAEAAAGFGAVTGLVYTARHPTEPLRPVTELDEELWLRTFDVNLHGALRCAQAIGPLMTARGGSIVHVSSVAGLNPLPGRTAYSVSKAGLNMLTRVLALDLAASGIRVNAVCPGIIATHRVTPEEVDGAAKLGVSLAAQRRMLLDAQREVIPLGRPGRAEDVADAVAFLLSDAGSFITGELLSVSGGQYVPVPPGLGKS</sequence>
<comment type="caution">
    <text evidence="3">The sequence shown here is derived from an EMBL/GenBank/DDBJ whole genome shotgun (WGS) entry which is preliminary data.</text>
</comment>
<evidence type="ECO:0000313" key="4">
    <source>
        <dbReference type="Proteomes" id="UP000331127"/>
    </source>
</evidence>
<protein>
    <submittedName>
        <fullName evidence="3">Oxidoreductase</fullName>
    </submittedName>
</protein>
<accession>A0A5M3WJV1</accession>
<dbReference type="RefSeq" id="WP_155354987.1">
    <property type="nucleotide sequence ID" value="NZ_BAAAHL010000069.1"/>
</dbReference>
<dbReference type="EMBL" id="BLAE01000015">
    <property type="protein sequence ID" value="GES09457.1"/>
    <property type="molecule type" value="Genomic_DNA"/>
</dbReference>
<reference evidence="3 4" key="1">
    <citation type="submission" date="2019-10" db="EMBL/GenBank/DDBJ databases">
        <title>Whole genome shotgun sequence of Acrocarpospora macrocephala NBRC 16266.</title>
        <authorList>
            <person name="Ichikawa N."/>
            <person name="Kimura A."/>
            <person name="Kitahashi Y."/>
            <person name="Komaki H."/>
            <person name="Oguchi A."/>
        </authorList>
    </citation>
    <scope>NUCLEOTIDE SEQUENCE [LARGE SCALE GENOMIC DNA]</scope>
    <source>
        <strain evidence="3 4">NBRC 16266</strain>
    </source>
</reference>
<proteinExistence type="inferred from homology"/>
<keyword evidence="2" id="KW-0560">Oxidoreductase</keyword>